<organism evidence="5">
    <name type="scientific">Thelazia callipaeda</name>
    <name type="common">Oriental eyeworm</name>
    <name type="synonym">Parasitic nematode</name>
    <dbReference type="NCBI Taxonomy" id="103827"/>
    <lineage>
        <taxon>Eukaryota</taxon>
        <taxon>Metazoa</taxon>
        <taxon>Ecdysozoa</taxon>
        <taxon>Nematoda</taxon>
        <taxon>Chromadorea</taxon>
        <taxon>Rhabditida</taxon>
        <taxon>Spirurina</taxon>
        <taxon>Spiruromorpha</taxon>
        <taxon>Thelazioidea</taxon>
        <taxon>Thelaziidae</taxon>
        <taxon>Thelazia</taxon>
    </lineage>
</organism>
<keyword evidence="4" id="KW-1185">Reference proteome</keyword>
<dbReference type="WBParaSite" id="TCLT_0000311601-mRNA-1">
    <property type="protein sequence ID" value="TCLT_0000311601-mRNA-1"/>
    <property type="gene ID" value="TCLT_0000311601"/>
</dbReference>
<dbReference type="EMBL" id="UYYF01001007">
    <property type="protein sequence ID" value="VDM99424.1"/>
    <property type="molecule type" value="Genomic_DNA"/>
</dbReference>
<feature type="coiled-coil region" evidence="1">
    <location>
        <begin position="48"/>
        <end position="111"/>
    </location>
</feature>
<protein>
    <submittedName>
        <fullName evidence="5">Pinin/SDK/MemA protein domain-containing protein</fullName>
    </submittedName>
</protein>
<evidence type="ECO:0000313" key="5">
    <source>
        <dbReference type="WBParaSite" id="TCLT_0000311601-mRNA-1"/>
    </source>
</evidence>
<reference evidence="3 4" key="2">
    <citation type="submission" date="2018-11" db="EMBL/GenBank/DDBJ databases">
        <authorList>
            <consortium name="Pathogen Informatics"/>
        </authorList>
    </citation>
    <scope>NUCLEOTIDE SEQUENCE [LARGE SCALE GENOMIC DNA]</scope>
</reference>
<evidence type="ECO:0000313" key="3">
    <source>
        <dbReference type="EMBL" id="VDM99424.1"/>
    </source>
</evidence>
<evidence type="ECO:0000256" key="1">
    <source>
        <dbReference type="SAM" id="Coils"/>
    </source>
</evidence>
<evidence type="ECO:0000256" key="2">
    <source>
        <dbReference type="SAM" id="MobiDB-lite"/>
    </source>
</evidence>
<sequence length="244" mass="29177">MPFHFQTEERIHTHKCLQEVSMPKIHRRSYSTGNLRDYQGPGIRLNHAAVLRREANRSRDQKLEAERNFSRKFWASMKERSELARIKLRQKKDQQQRANQYQLELQQINQRVRSRALILEQQEMLAKCQRFERKYQKVMTAVKRDMPKHRNRNIRGDELKQVKTEYHNAEFFTINGEEIRQTEEREESIVSNDNMVINDNNSSSSHNYDDGSDSNEDESEEETGNVYDYCIEDSEYLSQNDQVN</sequence>
<reference evidence="5" key="1">
    <citation type="submission" date="2017-02" db="UniProtKB">
        <authorList>
            <consortium name="WormBaseParasite"/>
        </authorList>
    </citation>
    <scope>IDENTIFICATION</scope>
</reference>
<accession>A0A0N5CSB5</accession>
<dbReference type="Proteomes" id="UP000276776">
    <property type="component" value="Unassembled WGS sequence"/>
</dbReference>
<name>A0A0N5CSB5_THECL</name>
<keyword evidence="1" id="KW-0175">Coiled coil</keyword>
<evidence type="ECO:0000313" key="4">
    <source>
        <dbReference type="Proteomes" id="UP000276776"/>
    </source>
</evidence>
<feature type="region of interest" description="Disordered" evidence="2">
    <location>
        <begin position="182"/>
        <end position="244"/>
    </location>
</feature>
<dbReference type="OrthoDB" id="5877401at2759"/>
<feature type="compositionally biased region" description="Acidic residues" evidence="2">
    <location>
        <begin position="210"/>
        <end position="223"/>
    </location>
</feature>
<gene>
    <name evidence="3" type="ORF">TCLT_LOCUS3116</name>
</gene>
<proteinExistence type="predicted"/>
<dbReference type="AlphaFoldDB" id="A0A0N5CSB5"/>